<dbReference type="STRING" id="630515.SAMN04489812_2907"/>
<dbReference type="CDD" id="cd02440">
    <property type="entry name" value="AdoMet_MTases"/>
    <property type="match status" value="1"/>
</dbReference>
<proteinExistence type="inferred from homology"/>
<name>A0A1H1USF5_9ACTN</name>
<evidence type="ECO:0000256" key="2">
    <source>
        <dbReference type="ARBA" id="ARBA00022603"/>
    </source>
</evidence>
<dbReference type="InterPro" id="IPR013216">
    <property type="entry name" value="Methyltransf_11"/>
</dbReference>
<organism evidence="5 6">
    <name type="scientific">Microlunatus soli</name>
    <dbReference type="NCBI Taxonomy" id="630515"/>
    <lineage>
        <taxon>Bacteria</taxon>
        <taxon>Bacillati</taxon>
        <taxon>Actinomycetota</taxon>
        <taxon>Actinomycetes</taxon>
        <taxon>Propionibacteriales</taxon>
        <taxon>Propionibacteriaceae</taxon>
        <taxon>Microlunatus</taxon>
    </lineage>
</organism>
<accession>A0A1H1USF5</accession>
<dbReference type="InterPro" id="IPR029063">
    <property type="entry name" value="SAM-dependent_MTases_sf"/>
</dbReference>
<dbReference type="PANTHER" id="PTHR44942:SF4">
    <property type="entry name" value="METHYLTRANSFERASE TYPE 11 DOMAIN-CONTAINING PROTEIN"/>
    <property type="match status" value="1"/>
</dbReference>
<dbReference type="AlphaFoldDB" id="A0A1H1USF5"/>
<gene>
    <name evidence="5" type="ORF">SAMN04489812_2907</name>
</gene>
<feature type="domain" description="Methyltransferase type 11" evidence="4">
    <location>
        <begin position="46"/>
        <end position="137"/>
    </location>
</feature>
<dbReference type="Pfam" id="PF08241">
    <property type="entry name" value="Methyltransf_11"/>
    <property type="match status" value="1"/>
</dbReference>
<evidence type="ECO:0000313" key="6">
    <source>
        <dbReference type="Proteomes" id="UP000199103"/>
    </source>
</evidence>
<reference evidence="5 6" key="1">
    <citation type="submission" date="2016-10" db="EMBL/GenBank/DDBJ databases">
        <authorList>
            <person name="de Groot N.N."/>
        </authorList>
    </citation>
    <scope>NUCLEOTIDE SEQUENCE [LARGE SCALE GENOMIC DNA]</scope>
    <source>
        <strain evidence="5 6">DSM 21800</strain>
    </source>
</reference>
<keyword evidence="6" id="KW-1185">Reference proteome</keyword>
<protein>
    <submittedName>
        <fullName evidence="5">Methyltransferase domain-containing protein</fullName>
    </submittedName>
</protein>
<dbReference type="EMBL" id="LT629772">
    <property type="protein sequence ID" value="SDS75220.1"/>
    <property type="molecule type" value="Genomic_DNA"/>
</dbReference>
<dbReference type="InterPro" id="IPR051052">
    <property type="entry name" value="Diverse_substrate_MTase"/>
</dbReference>
<evidence type="ECO:0000313" key="5">
    <source>
        <dbReference type="EMBL" id="SDS75220.1"/>
    </source>
</evidence>
<keyword evidence="2 5" id="KW-0489">Methyltransferase</keyword>
<dbReference type="PANTHER" id="PTHR44942">
    <property type="entry name" value="METHYLTRANSF_11 DOMAIN-CONTAINING PROTEIN"/>
    <property type="match status" value="1"/>
</dbReference>
<dbReference type="SUPFAM" id="SSF53335">
    <property type="entry name" value="S-adenosyl-L-methionine-dependent methyltransferases"/>
    <property type="match status" value="1"/>
</dbReference>
<dbReference type="Proteomes" id="UP000199103">
    <property type="component" value="Chromosome I"/>
</dbReference>
<evidence type="ECO:0000256" key="1">
    <source>
        <dbReference type="ARBA" id="ARBA00008361"/>
    </source>
</evidence>
<evidence type="ECO:0000256" key="3">
    <source>
        <dbReference type="ARBA" id="ARBA00022679"/>
    </source>
</evidence>
<dbReference type="RefSeq" id="WP_231920349.1">
    <property type="nucleotide sequence ID" value="NZ_LT629772.1"/>
</dbReference>
<comment type="similarity">
    <text evidence="1">Belongs to the methyltransferase superfamily.</text>
</comment>
<sequence>MKRSLSFGSVAEAYERYRPGYPDRLAELIIEQAASSGAAEIATAIEIGAGTGKATRVIAAAGIAVTATEPDPAMLAVLERACDGLGVGTVCAAFEDPAVDDLGPVDLLYAAAALHWTDPQGRWDRIARLVRPGGLVASFGGPTDGDAEVAAIEQQVLAEHGVQVTAPGPIADGTTMEWPGNELLADDRFTDVRETVLPRRLRYTRDDFLGLLNTISAYRTLDDPTRAAVFAELDSRLPAEIDLAADLTMHTARRVGVSPGS</sequence>
<keyword evidence="3 5" id="KW-0808">Transferase</keyword>
<dbReference type="GO" id="GO:0032259">
    <property type="term" value="P:methylation"/>
    <property type="evidence" value="ECO:0007669"/>
    <property type="project" value="UniProtKB-KW"/>
</dbReference>
<dbReference type="GO" id="GO:0008757">
    <property type="term" value="F:S-adenosylmethionine-dependent methyltransferase activity"/>
    <property type="evidence" value="ECO:0007669"/>
    <property type="project" value="InterPro"/>
</dbReference>
<dbReference type="Gene3D" id="3.40.50.150">
    <property type="entry name" value="Vaccinia Virus protein VP39"/>
    <property type="match status" value="1"/>
</dbReference>
<evidence type="ECO:0000259" key="4">
    <source>
        <dbReference type="Pfam" id="PF08241"/>
    </source>
</evidence>